<dbReference type="SUPFAM" id="SSF46785">
    <property type="entry name" value="Winged helix' DNA-binding domain"/>
    <property type="match status" value="1"/>
</dbReference>
<dbReference type="AlphaFoldDB" id="A0A6I4VPN0"/>
<dbReference type="InterPro" id="IPR001845">
    <property type="entry name" value="HTH_ArsR_DNA-bd_dom"/>
</dbReference>
<dbReference type="Gene3D" id="1.10.10.10">
    <property type="entry name" value="Winged helix-like DNA-binding domain superfamily/Winged helix DNA-binding domain"/>
    <property type="match status" value="1"/>
</dbReference>
<evidence type="ECO:0000313" key="7">
    <source>
        <dbReference type="Proteomes" id="UP000430692"/>
    </source>
</evidence>
<keyword evidence="7" id="KW-1185">Reference proteome</keyword>
<dbReference type="GO" id="GO:0003700">
    <property type="term" value="F:DNA-binding transcription factor activity"/>
    <property type="evidence" value="ECO:0007669"/>
    <property type="project" value="InterPro"/>
</dbReference>
<keyword evidence="2" id="KW-0238">DNA-binding</keyword>
<evidence type="ECO:0000256" key="3">
    <source>
        <dbReference type="ARBA" id="ARBA00023163"/>
    </source>
</evidence>
<dbReference type="SMART" id="SM00418">
    <property type="entry name" value="HTH_ARSR"/>
    <property type="match status" value="1"/>
</dbReference>
<gene>
    <name evidence="6" type="ORF">GSM42_01040</name>
</gene>
<protein>
    <submittedName>
        <fullName evidence="6">Metalloregulator ArsR/SmtB family transcription factor</fullName>
    </submittedName>
</protein>
<accession>A0A6I4VPN0</accession>
<sequence>MESEKVDFIREKVKAEDFQGTSDLYKALADPNRLKIVYALLLEEELCVCDIANVLDVSIATASHHLRFLSKKGLAKHRKSGKLVYYSLHDDHMKQLVEITFIHRNEGKCDE</sequence>
<name>A0A6I4VPN0_9BACL</name>
<reference evidence="6 7" key="1">
    <citation type="submission" date="2019-12" db="EMBL/GenBank/DDBJ databases">
        <title>Whole-genome analyses of novel actinobacteria.</title>
        <authorList>
            <person name="Sahin N."/>
            <person name="Saygin H."/>
        </authorList>
    </citation>
    <scope>NUCLEOTIDE SEQUENCE [LARGE SCALE GENOMIC DNA]</scope>
    <source>
        <strain evidence="6 7">KC615</strain>
    </source>
</reference>
<evidence type="ECO:0000259" key="5">
    <source>
        <dbReference type="PROSITE" id="PS50987"/>
    </source>
</evidence>
<dbReference type="InterPro" id="IPR051011">
    <property type="entry name" value="Metal_resp_trans_reg"/>
</dbReference>
<evidence type="ECO:0000256" key="4">
    <source>
        <dbReference type="ARBA" id="ARBA00043263"/>
    </source>
</evidence>
<evidence type="ECO:0000256" key="2">
    <source>
        <dbReference type="ARBA" id="ARBA00023125"/>
    </source>
</evidence>
<keyword evidence="1" id="KW-0805">Transcription regulation</keyword>
<dbReference type="Proteomes" id="UP000430692">
    <property type="component" value="Unassembled WGS sequence"/>
</dbReference>
<dbReference type="PROSITE" id="PS00846">
    <property type="entry name" value="HTH_ARSR_1"/>
    <property type="match status" value="1"/>
</dbReference>
<keyword evidence="3" id="KW-0804">Transcription</keyword>
<dbReference type="PROSITE" id="PS50987">
    <property type="entry name" value="HTH_ARSR_2"/>
    <property type="match status" value="1"/>
</dbReference>
<dbReference type="CDD" id="cd00090">
    <property type="entry name" value="HTH_ARSR"/>
    <property type="match status" value="1"/>
</dbReference>
<dbReference type="InterPro" id="IPR011991">
    <property type="entry name" value="ArsR-like_HTH"/>
</dbReference>
<comment type="caution">
    <text evidence="6">The sequence shown here is derived from an EMBL/GenBank/DDBJ whole genome shotgun (WGS) entry which is preliminary data.</text>
</comment>
<dbReference type="GO" id="GO:0046686">
    <property type="term" value="P:response to cadmium ion"/>
    <property type="evidence" value="ECO:0007669"/>
    <property type="project" value="UniProtKB-KW"/>
</dbReference>
<proteinExistence type="predicted"/>
<dbReference type="PANTHER" id="PTHR43132:SF6">
    <property type="entry name" value="HTH-TYPE TRANSCRIPTIONAL REPRESSOR CZRA"/>
    <property type="match status" value="1"/>
</dbReference>
<evidence type="ECO:0000313" key="6">
    <source>
        <dbReference type="EMBL" id="MXQ52358.1"/>
    </source>
</evidence>
<dbReference type="GO" id="GO:0003677">
    <property type="term" value="F:DNA binding"/>
    <property type="evidence" value="ECO:0007669"/>
    <property type="project" value="UniProtKB-KW"/>
</dbReference>
<evidence type="ECO:0000256" key="1">
    <source>
        <dbReference type="ARBA" id="ARBA00023015"/>
    </source>
</evidence>
<keyword evidence="4" id="KW-0105">Cadmium resistance</keyword>
<dbReference type="Pfam" id="PF01022">
    <property type="entry name" value="HTH_5"/>
    <property type="match status" value="1"/>
</dbReference>
<dbReference type="InterPro" id="IPR036390">
    <property type="entry name" value="WH_DNA-bd_sf"/>
</dbReference>
<dbReference type="PANTHER" id="PTHR43132">
    <property type="entry name" value="ARSENICAL RESISTANCE OPERON REPRESSOR ARSR-RELATED"/>
    <property type="match status" value="1"/>
</dbReference>
<organism evidence="6 7">
    <name type="scientific">Shimazuella alba</name>
    <dbReference type="NCBI Taxonomy" id="2690964"/>
    <lineage>
        <taxon>Bacteria</taxon>
        <taxon>Bacillati</taxon>
        <taxon>Bacillota</taxon>
        <taxon>Bacilli</taxon>
        <taxon>Bacillales</taxon>
        <taxon>Thermoactinomycetaceae</taxon>
        <taxon>Shimazuella</taxon>
    </lineage>
</organism>
<dbReference type="NCBIfam" id="NF033788">
    <property type="entry name" value="HTH_metalloreg"/>
    <property type="match status" value="1"/>
</dbReference>
<dbReference type="EMBL" id="WUUL01000001">
    <property type="protein sequence ID" value="MXQ52358.1"/>
    <property type="molecule type" value="Genomic_DNA"/>
</dbReference>
<dbReference type="InterPro" id="IPR018334">
    <property type="entry name" value="ArsR_HTH"/>
</dbReference>
<feature type="domain" description="HTH arsR-type" evidence="5">
    <location>
        <begin position="13"/>
        <end position="108"/>
    </location>
</feature>
<dbReference type="InterPro" id="IPR036388">
    <property type="entry name" value="WH-like_DNA-bd_sf"/>
</dbReference>
<dbReference type="PRINTS" id="PR00778">
    <property type="entry name" value="HTHARSR"/>
</dbReference>